<feature type="compositionally biased region" description="Basic and acidic residues" evidence="4">
    <location>
        <begin position="88"/>
        <end position="111"/>
    </location>
</feature>
<proteinExistence type="inferred from homology"/>
<dbReference type="PANTHER" id="PTHR12499">
    <property type="entry name" value="OPTIC ATROPHY 3 PROTEIN OPA3"/>
    <property type="match status" value="1"/>
</dbReference>
<evidence type="ECO:0000256" key="4">
    <source>
        <dbReference type="SAM" id="MobiDB-lite"/>
    </source>
</evidence>
<comment type="similarity">
    <text evidence="1">Belongs to the OPA3 family.</text>
</comment>
<dbReference type="GO" id="GO:0019216">
    <property type="term" value="P:regulation of lipid metabolic process"/>
    <property type="evidence" value="ECO:0007669"/>
    <property type="project" value="TreeGrafter"/>
</dbReference>
<protein>
    <recommendedName>
        <fullName evidence="7">OPA3-like protein</fullName>
    </recommendedName>
</protein>
<gene>
    <name evidence="5" type="ORF">FGG08_006801</name>
</gene>
<feature type="region of interest" description="Disordered" evidence="4">
    <location>
        <begin position="247"/>
        <end position="316"/>
    </location>
</feature>
<evidence type="ECO:0000313" key="5">
    <source>
        <dbReference type="EMBL" id="KAH0536308.1"/>
    </source>
</evidence>
<evidence type="ECO:0008006" key="7">
    <source>
        <dbReference type="Google" id="ProtNLM"/>
    </source>
</evidence>
<reference evidence="5" key="1">
    <citation type="submission" date="2021-03" db="EMBL/GenBank/DDBJ databases">
        <title>Comparative genomics and phylogenomic investigation of the class Geoglossomycetes provide insights into ecological specialization and systematics.</title>
        <authorList>
            <person name="Melie T."/>
            <person name="Pirro S."/>
            <person name="Miller A.N."/>
            <person name="Quandt A."/>
        </authorList>
    </citation>
    <scope>NUCLEOTIDE SEQUENCE</scope>
    <source>
        <strain evidence="5">GBOQ0MN5Z8</strain>
    </source>
</reference>
<dbReference type="PANTHER" id="PTHR12499:SF0">
    <property type="entry name" value="OPTIC ATROPHY 3 PROTEIN"/>
    <property type="match status" value="1"/>
</dbReference>
<feature type="coiled-coil region" evidence="3">
    <location>
        <begin position="169"/>
        <end position="196"/>
    </location>
</feature>
<evidence type="ECO:0000256" key="3">
    <source>
        <dbReference type="SAM" id="Coils"/>
    </source>
</evidence>
<dbReference type="Pfam" id="PF07047">
    <property type="entry name" value="OPA3"/>
    <property type="match status" value="1"/>
</dbReference>
<feature type="compositionally biased region" description="Basic and acidic residues" evidence="4">
    <location>
        <begin position="247"/>
        <end position="261"/>
    </location>
</feature>
<evidence type="ECO:0000256" key="1">
    <source>
        <dbReference type="ARBA" id="ARBA00007584"/>
    </source>
</evidence>
<dbReference type="AlphaFoldDB" id="A0A9P8HXJ5"/>
<dbReference type="InterPro" id="IPR010754">
    <property type="entry name" value="OPA3-like"/>
</dbReference>
<evidence type="ECO:0000256" key="2">
    <source>
        <dbReference type="ARBA" id="ARBA00023054"/>
    </source>
</evidence>
<keyword evidence="2 3" id="KW-0175">Coiled coil</keyword>
<keyword evidence="6" id="KW-1185">Reference proteome</keyword>
<dbReference type="GO" id="GO:0005739">
    <property type="term" value="C:mitochondrion"/>
    <property type="evidence" value="ECO:0007669"/>
    <property type="project" value="TreeGrafter"/>
</dbReference>
<name>A0A9P8HXJ5_9PEZI</name>
<comment type="caution">
    <text evidence="5">The sequence shown here is derived from an EMBL/GenBank/DDBJ whole genome shotgun (WGS) entry which is preliminary data.</text>
</comment>
<dbReference type="OrthoDB" id="2129069at2759"/>
<sequence length="316" mass="35217">MSSITLKITSLIIRTLSKPIANQIKNQAREHPRFRKLCVDFAQSLHRVDMHLRLGLIRNAPQAERHAARDPAEIVQARKLRLEAAEKAKDGAADATAKTDEAAEKAKEKLKPTPKPRIRPLTEAKAIDTGATFISEAFLFFVTGSLIVFESWRSRRKATTRREDIADRLTDLAESERLARQALAALEKEVLRLRMEREPTSSATPKRILPKEVWTEGDAEAKDEGKPVGWWKWMKSFGPKWDRARAGADLAQRQDEKEPEKATYPASSPKCSDETPGKGEPLATRIAHSVASMRKDATPPPTSPTGETEAIIDSTS</sequence>
<feature type="region of interest" description="Disordered" evidence="4">
    <location>
        <begin position="88"/>
        <end position="119"/>
    </location>
</feature>
<dbReference type="EMBL" id="JAGHQL010000215">
    <property type="protein sequence ID" value="KAH0536308.1"/>
    <property type="molecule type" value="Genomic_DNA"/>
</dbReference>
<organism evidence="5 6">
    <name type="scientific">Glutinoglossum americanum</name>
    <dbReference type="NCBI Taxonomy" id="1670608"/>
    <lineage>
        <taxon>Eukaryota</taxon>
        <taxon>Fungi</taxon>
        <taxon>Dikarya</taxon>
        <taxon>Ascomycota</taxon>
        <taxon>Pezizomycotina</taxon>
        <taxon>Geoglossomycetes</taxon>
        <taxon>Geoglossales</taxon>
        <taxon>Geoglossaceae</taxon>
        <taxon>Glutinoglossum</taxon>
    </lineage>
</organism>
<evidence type="ECO:0000313" key="6">
    <source>
        <dbReference type="Proteomes" id="UP000698800"/>
    </source>
</evidence>
<accession>A0A9P8HXJ5</accession>
<dbReference type="Proteomes" id="UP000698800">
    <property type="component" value="Unassembled WGS sequence"/>
</dbReference>